<dbReference type="AlphaFoldDB" id="A0A1Q3CWF6"/>
<organism evidence="9 10">
    <name type="scientific">Cephalotus follicularis</name>
    <name type="common">Albany pitcher plant</name>
    <dbReference type="NCBI Taxonomy" id="3775"/>
    <lineage>
        <taxon>Eukaryota</taxon>
        <taxon>Viridiplantae</taxon>
        <taxon>Streptophyta</taxon>
        <taxon>Embryophyta</taxon>
        <taxon>Tracheophyta</taxon>
        <taxon>Spermatophyta</taxon>
        <taxon>Magnoliopsida</taxon>
        <taxon>eudicotyledons</taxon>
        <taxon>Gunneridae</taxon>
        <taxon>Pentapetalae</taxon>
        <taxon>rosids</taxon>
        <taxon>fabids</taxon>
        <taxon>Oxalidales</taxon>
        <taxon>Cephalotaceae</taxon>
        <taxon>Cephalotus</taxon>
    </lineage>
</organism>
<keyword evidence="6 7" id="KW-0472">Membrane</keyword>
<evidence type="ECO:0000256" key="2">
    <source>
        <dbReference type="ARBA" id="ARBA00022448"/>
    </source>
</evidence>
<feature type="transmembrane region" description="Helical" evidence="7">
    <location>
        <begin position="317"/>
        <end position="338"/>
    </location>
</feature>
<feature type="transmembrane region" description="Helical" evidence="7">
    <location>
        <begin position="257"/>
        <end position="278"/>
    </location>
</feature>
<dbReference type="Proteomes" id="UP000187406">
    <property type="component" value="Unassembled WGS sequence"/>
</dbReference>
<evidence type="ECO:0000313" key="9">
    <source>
        <dbReference type="EMBL" id="GAV84505.1"/>
    </source>
</evidence>
<dbReference type="InParanoid" id="A0A1Q3CWF6"/>
<feature type="transmembrane region" description="Helical" evidence="7">
    <location>
        <begin position="411"/>
        <end position="430"/>
    </location>
</feature>
<proteinExistence type="inferred from homology"/>
<evidence type="ECO:0000256" key="5">
    <source>
        <dbReference type="ARBA" id="ARBA00022989"/>
    </source>
</evidence>
<evidence type="ECO:0000256" key="6">
    <source>
        <dbReference type="ARBA" id="ARBA00023136"/>
    </source>
</evidence>
<keyword evidence="5 7" id="KW-1133">Transmembrane helix</keyword>
<protein>
    <recommendedName>
        <fullName evidence="7">Phosphate transporter</fullName>
    </recommendedName>
</protein>
<feature type="transmembrane region" description="Helical" evidence="7">
    <location>
        <begin position="284"/>
        <end position="305"/>
    </location>
</feature>
<reference evidence="10" key="1">
    <citation type="submission" date="2016-04" db="EMBL/GenBank/DDBJ databases">
        <title>Cephalotus genome sequencing.</title>
        <authorList>
            <person name="Fukushima K."/>
            <person name="Hasebe M."/>
            <person name="Fang X."/>
        </authorList>
    </citation>
    <scope>NUCLEOTIDE SEQUENCE [LARGE SCALE GENOMIC DNA]</scope>
    <source>
        <strain evidence="10">cv. St1</strain>
    </source>
</reference>
<comment type="similarity">
    <text evidence="7">Belongs to the inorganic phosphate transporter (PiT) (TC 2.A.20) family.</text>
</comment>
<accession>A0A1Q3CWF6</accession>
<keyword evidence="3 7" id="KW-0592">Phosphate transport</keyword>
<dbReference type="STRING" id="3775.A0A1Q3CWF6"/>
<comment type="function">
    <text evidence="7">Sodium-phosphate symporter.</text>
</comment>
<feature type="transmembrane region" description="Helical" evidence="7">
    <location>
        <begin position="118"/>
        <end position="136"/>
    </location>
</feature>
<sequence length="481" mass="50556">MTPSYYLSCTRNSTTPEAFLVLYNSHFYRTKHRSPFFPNETSLLLNPQPLPQKSLLPILRLNNSKLTHPFASISSFAEADGGNGQEGVNSNRHRESEKTEQVADLRGMAQAFNISSRTASAISVCIAFAALTLPLCMKSLGMGLKTKLLSYATLLFGFYMAWNIGANDVANAMGTSVGSGALTLRQAVMTAAVLEFSGALLMGTHVTSTMQKGILVANVFHGKDTLLLAGLLSSLAAAGTWLQVASYYGWPVSTTHCIIGSMVGFGLAYGGAGAVFWSSLARVASSWVISPLMGAAVSFIVYKCIRRFVYSAPNPGQAAAAAAPIAVFVGVSGISFAAFPLSKIWPLAIAQALACGTAGAVLVYRIIRRQLGHLLIKSASSQPEANDNVIQNKNIGFLSDIAGPKGTQLEIVYGVFGYMQVLSACFMSFAHGGNDVSNAIGPLAAALSILQGGASGADIVIPIDVLAWGGFGIVAGLMMWG</sequence>
<keyword evidence="4 7" id="KW-0812">Transmembrane</keyword>
<feature type="transmembrane region" description="Helical" evidence="7">
    <location>
        <begin position="459"/>
        <end position="480"/>
    </location>
</feature>
<dbReference type="OrthoDB" id="260807at2759"/>
<dbReference type="EMBL" id="BDDD01003237">
    <property type="protein sequence ID" value="GAV84505.1"/>
    <property type="molecule type" value="Genomic_DNA"/>
</dbReference>
<dbReference type="PANTHER" id="PTHR11101">
    <property type="entry name" value="PHOSPHATE TRANSPORTER"/>
    <property type="match status" value="1"/>
</dbReference>
<feature type="transmembrane region" description="Helical" evidence="7">
    <location>
        <begin position="226"/>
        <end position="250"/>
    </location>
</feature>
<keyword evidence="10" id="KW-1185">Reference proteome</keyword>
<dbReference type="GO" id="GO:0016020">
    <property type="term" value="C:membrane"/>
    <property type="evidence" value="ECO:0007669"/>
    <property type="project" value="UniProtKB-SubCell"/>
</dbReference>
<dbReference type="Pfam" id="PF01384">
    <property type="entry name" value="PHO4"/>
    <property type="match status" value="1"/>
</dbReference>
<evidence type="ECO:0000256" key="1">
    <source>
        <dbReference type="ARBA" id="ARBA00004141"/>
    </source>
</evidence>
<feature type="transmembrane region" description="Helical" evidence="7">
    <location>
        <begin position="148"/>
        <end position="165"/>
    </location>
</feature>
<dbReference type="GO" id="GO:0035435">
    <property type="term" value="P:phosphate ion transmembrane transport"/>
    <property type="evidence" value="ECO:0007669"/>
    <property type="project" value="TreeGrafter"/>
</dbReference>
<gene>
    <name evidence="9" type="ORF">CFOL_v3_27949</name>
</gene>
<comment type="caution">
    <text evidence="9">The sequence shown here is derived from an EMBL/GenBank/DDBJ whole genome shotgun (WGS) entry which is preliminary data.</text>
</comment>
<evidence type="ECO:0000256" key="8">
    <source>
        <dbReference type="SAM" id="MobiDB-lite"/>
    </source>
</evidence>
<keyword evidence="2 7" id="KW-0813">Transport</keyword>
<evidence type="ECO:0000256" key="3">
    <source>
        <dbReference type="ARBA" id="ARBA00022592"/>
    </source>
</evidence>
<name>A0A1Q3CWF6_CEPFO</name>
<feature type="region of interest" description="Disordered" evidence="8">
    <location>
        <begin position="77"/>
        <end position="96"/>
    </location>
</feature>
<feature type="transmembrane region" description="Helical" evidence="7">
    <location>
        <begin position="344"/>
        <end position="367"/>
    </location>
</feature>
<evidence type="ECO:0000313" key="10">
    <source>
        <dbReference type="Proteomes" id="UP000187406"/>
    </source>
</evidence>
<dbReference type="PANTHER" id="PTHR11101:SF80">
    <property type="entry name" value="PHOSPHATE TRANSPORTER"/>
    <property type="match status" value="1"/>
</dbReference>
<dbReference type="FunCoup" id="A0A1Q3CWF6">
    <property type="interactions" value="1437"/>
</dbReference>
<evidence type="ECO:0000256" key="7">
    <source>
        <dbReference type="RuleBase" id="RU363058"/>
    </source>
</evidence>
<comment type="subcellular location">
    <subcellularLocation>
        <location evidence="1 7">Membrane</location>
        <topology evidence="1 7">Multi-pass membrane protein</topology>
    </subcellularLocation>
</comment>
<evidence type="ECO:0000256" key="4">
    <source>
        <dbReference type="ARBA" id="ARBA00022692"/>
    </source>
</evidence>
<dbReference type="GO" id="GO:0005315">
    <property type="term" value="F:phosphate transmembrane transporter activity"/>
    <property type="evidence" value="ECO:0007669"/>
    <property type="project" value="InterPro"/>
</dbReference>
<dbReference type="InterPro" id="IPR001204">
    <property type="entry name" value="Phos_transporter"/>
</dbReference>